<dbReference type="InterPro" id="IPR025110">
    <property type="entry name" value="AMP-bd_C"/>
</dbReference>
<name>A0A4C1YYP6_EUMVA</name>
<dbReference type="EMBL" id="BGZK01001460">
    <property type="protein sequence ID" value="GBP80390.1"/>
    <property type="molecule type" value="Genomic_DNA"/>
</dbReference>
<feature type="domain" description="AMP-binding enzyme C-terminal" evidence="7">
    <location>
        <begin position="170"/>
        <end position="228"/>
    </location>
</feature>
<evidence type="ECO:0000313" key="9">
    <source>
        <dbReference type="Proteomes" id="UP000299102"/>
    </source>
</evidence>
<dbReference type="Pfam" id="PF13193">
    <property type="entry name" value="AMP-binding_C"/>
    <property type="match status" value="1"/>
</dbReference>
<dbReference type="InterPro" id="IPR045851">
    <property type="entry name" value="AMP-bd_C_sf"/>
</dbReference>
<dbReference type="GO" id="GO:0005777">
    <property type="term" value="C:peroxisome"/>
    <property type="evidence" value="ECO:0007669"/>
    <property type="project" value="UniProtKB-SubCell"/>
</dbReference>
<dbReference type="InterPro" id="IPR000873">
    <property type="entry name" value="AMP-dep_synth/lig_dom"/>
</dbReference>
<evidence type="ECO:0000256" key="5">
    <source>
        <dbReference type="SAM" id="MobiDB-lite"/>
    </source>
</evidence>
<gene>
    <name evidence="8" type="ORF">EVAR_44623_1</name>
</gene>
<feature type="domain" description="AMP-dependent synthetase/ligase" evidence="6">
    <location>
        <begin position="3"/>
        <end position="120"/>
    </location>
</feature>
<dbReference type="Gene3D" id="3.40.50.12780">
    <property type="entry name" value="N-terminal domain of ligase-like"/>
    <property type="match status" value="1"/>
</dbReference>
<dbReference type="OrthoDB" id="10253869at2759"/>
<evidence type="ECO:0000256" key="1">
    <source>
        <dbReference type="ARBA" id="ARBA00004275"/>
    </source>
</evidence>
<feature type="region of interest" description="Disordered" evidence="5">
    <location>
        <begin position="62"/>
        <end position="83"/>
    </location>
</feature>
<comment type="caution">
    <text evidence="8">The sequence shown here is derived from an EMBL/GenBank/DDBJ whole genome shotgun (WGS) entry which is preliminary data.</text>
</comment>
<keyword evidence="8" id="KW-0560">Oxidoreductase</keyword>
<evidence type="ECO:0000256" key="3">
    <source>
        <dbReference type="ARBA" id="ARBA00022598"/>
    </source>
</evidence>
<evidence type="ECO:0000259" key="6">
    <source>
        <dbReference type="Pfam" id="PF00501"/>
    </source>
</evidence>
<organism evidence="8 9">
    <name type="scientific">Eumeta variegata</name>
    <name type="common">Bagworm moth</name>
    <name type="synonym">Eumeta japonica</name>
    <dbReference type="NCBI Taxonomy" id="151549"/>
    <lineage>
        <taxon>Eukaryota</taxon>
        <taxon>Metazoa</taxon>
        <taxon>Ecdysozoa</taxon>
        <taxon>Arthropoda</taxon>
        <taxon>Hexapoda</taxon>
        <taxon>Insecta</taxon>
        <taxon>Pterygota</taxon>
        <taxon>Neoptera</taxon>
        <taxon>Endopterygota</taxon>
        <taxon>Lepidoptera</taxon>
        <taxon>Glossata</taxon>
        <taxon>Ditrysia</taxon>
        <taxon>Tineoidea</taxon>
        <taxon>Psychidae</taxon>
        <taxon>Oiketicinae</taxon>
        <taxon>Eumeta</taxon>
    </lineage>
</organism>
<dbReference type="Proteomes" id="UP000299102">
    <property type="component" value="Unassembled WGS sequence"/>
</dbReference>
<evidence type="ECO:0000313" key="8">
    <source>
        <dbReference type="EMBL" id="GBP80390.1"/>
    </source>
</evidence>
<comment type="subcellular location">
    <subcellularLocation>
        <location evidence="1">Peroxisome</location>
    </subcellularLocation>
</comment>
<evidence type="ECO:0000259" key="7">
    <source>
        <dbReference type="Pfam" id="PF13193"/>
    </source>
</evidence>
<protein>
    <submittedName>
        <fullName evidence="8">Luciferin 4-monooxygenase</fullName>
    </submittedName>
</protein>
<evidence type="ECO:0000256" key="2">
    <source>
        <dbReference type="ARBA" id="ARBA00006432"/>
    </source>
</evidence>
<dbReference type="AlphaFoldDB" id="A0A4C1YYP6"/>
<accession>A0A4C1YYP6</accession>
<keyword evidence="9" id="KW-1185">Reference proteome</keyword>
<keyword evidence="3" id="KW-0436">Ligase</keyword>
<proteinExistence type="inferred from homology"/>
<evidence type="ECO:0000256" key="4">
    <source>
        <dbReference type="ARBA" id="ARBA00023140"/>
    </source>
</evidence>
<dbReference type="Pfam" id="PF00501">
    <property type="entry name" value="AMP-binding"/>
    <property type="match status" value="1"/>
</dbReference>
<dbReference type="GO" id="GO:0016405">
    <property type="term" value="F:CoA-ligase activity"/>
    <property type="evidence" value="ECO:0007669"/>
    <property type="project" value="TreeGrafter"/>
</dbReference>
<reference evidence="8 9" key="1">
    <citation type="journal article" date="2019" name="Commun. Biol.">
        <title>The bagworm genome reveals a unique fibroin gene that provides high tensile strength.</title>
        <authorList>
            <person name="Kono N."/>
            <person name="Nakamura H."/>
            <person name="Ohtoshi R."/>
            <person name="Tomita M."/>
            <person name="Numata K."/>
            <person name="Arakawa K."/>
        </authorList>
    </citation>
    <scope>NUCLEOTIDE SEQUENCE [LARGE SCALE GENOMIC DNA]</scope>
</reference>
<comment type="similarity">
    <text evidence="2">Belongs to the ATP-dependent AMP-binding enzyme family.</text>
</comment>
<keyword evidence="4" id="KW-0576">Peroxisome</keyword>
<dbReference type="STRING" id="151549.A0A4C1YYP6"/>
<dbReference type="GO" id="GO:0004497">
    <property type="term" value="F:monooxygenase activity"/>
    <property type="evidence" value="ECO:0007669"/>
    <property type="project" value="UniProtKB-KW"/>
</dbReference>
<sequence>MLLCIPIVITALVKSTLLDKYDLSSLKLIYSRSTYLHAKTIGDLKQRLPHLKDIIQGYGMTEAGEPTSESRALRGPRPGSVGTPAPATTLKIVDLSTREPLGPRTTGEICVKGPVLMKGYVGIPREQYLDEEGFLQTGDLGYYDKDEYVYFVDRIKDVINYAGFQTSPAELEAVLLQHNAVKEAGVVGRPDPEYCELPTAFVVRQPGVKVTVQELIDFVAPQVVHIVILRTSNSVFDHLIIPKEKVSTEIAYAFIAFVLFLADN</sequence>
<keyword evidence="8" id="KW-0503">Monooxygenase</keyword>
<dbReference type="Gene3D" id="3.30.300.30">
    <property type="match status" value="1"/>
</dbReference>
<dbReference type="PANTHER" id="PTHR24096">
    <property type="entry name" value="LONG-CHAIN-FATTY-ACID--COA LIGASE"/>
    <property type="match status" value="1"/>
</dbReference>
<dbReference type="PANTHER" id="PTHR24096:SF149">
    <property type="entry name" value="AMP-BINDING DOMAIN-CONTAINING PROTEIN-RELATED"/>
    <property type="match status" value="1"/>
</dbReference>
<dbReference type="SUPFAM" id="SSF56801">
    <property type="entry name" value="Acetyl-CoA synthetase-like"/>
    <property type="match status" value="1"/>
</dbReference>
<dbReference type="InterPro" id="IPR042099">
    <property type="entry name" value="ANL_N_sf"/>
</dbReference>